<evidence type="ECO:0000256" key="1">
    <source>
        <dbReference type="SAM" id="MobiDB-lite"/>
    </source>
</evidence>
<proteinExistence type="predicted"/>
<gene>
    <name evidence="2" type="ORF">Tdes44962_MAKER06528</name>
</gene>
<sequence length="159" mass="18204">MSAQSNCQARIAKLEAEISDRERRQARSEFTLNLLRDGLAAFVNAPRPFRASEDEEESQAGERSDRDAALPSIDKSLFRLDPAGRDEHYSQLYEMVQRFHRCLDTQDAAELRRLATVIGSMIMEFKDKRLELAVSTMSLMEDTEVSFEEVIGSSQRQRE</sequence>
<protein>
    <submittedName>
        <fullName evidence="2">Uncharacterized protein</fullName>
    </submittedName>
</protein>
<accession>A0A9W7T1M4</accession>
<name>A0A9W7T1M4_9PEZI</name>
<reference evidence="2 3" key="1">
    <citation type="journal article" date="2018" name="IMA Fungus">
        <title>IMA Genome-F 10: Nine draft genome sequences of Claviceps purpurea s.lat., including C. arundinis, C. humidiphila, and C. cf. spartinae, pseudomolecules for the pitch canker pathogen Fusarium circinatum, draft genome of Davidsoniella eucalypti, Grosmannia galeiformis, Quambalaria eucalypti, and Teratosphaeria destructans.</title>
        <authorList>
            <person name="Wingfield B.D."/>
            <person name="Liu M."/>
            <person name="Nguyen H.D."/>
            <person name="Lane F.A."/>
            <person name="Morgan S.W."/>
            <person name="De Vos L."/>
            <person name="Wilken P.M."/>
            <person name="Duong T.A."/>
            <person name="Aylward J."/>
            <person name="Coetzee M.P."/>
            <person name="Dadej K."/>
            <person name="De Beer Z.W."/>
            <person name="Findlay W."/>
            <person name="Havenga M."/>
            <person name="Kolarik M."/>
            <person name="Menzies J.G."/>
            <person name="Naidoo K."/>
            <person name="Pochopski O."/>
            <person name="Shoukouhi P."/>
            <person name="Santana Q.C."/>
            <person name="Seifert K.A."/>
            <person name="Soal N."/>
            <person name="Steenkamp E.T."/>
            <person name="Tatham C.T."/>
            <person name="van der Nest M.A."/>
            <person name="Wingfield M.J."/>
        </authorList>
    </citation>
    <scope>NUCLEOTIDE SEQUENCE [LARGE SCALE GENOMIC DNA]</scope>
    <source>
        <strain evidence="2">CMW44962</strain>
    </source>
</reference>
<comment type="caution">
    <text evidence="2">The sequence shown here is derived from an EMBL/GenBank/DDBJ whole genome shotgun (WGS) entry which is preliminary data.</text>
</comment>
<keyword evidence="3" id="KW-1185">Reference proteome</keyword>
<dbReference type="AlphaFoldDB" id="A0A9W7T1M4"/>
<dbReference type="EMBL" id="RIBY02000036">
    <property type="protein sequence ID" value="KAH9845563.1"/>
    <property type="molecule type" value="Genomic_DNA"/>
</dbReference>
<evidence type="ECO:0000313" key="3">
    <source>
        <dbReference type="Proteomes" id="UP001138500"/>
    </source>
</evidence>
<evidence type="ECO:0000313" key="2">
    <source>
        <dbReference type="EMBL" id="KAH9845563.1"/>
    </source>
</evidence>
<reference evidence="2 3" key="2">
    <citation type="journal article" date="2021" name="Curr. Genet.">
        <title>Genetic response to nitrogen starvation in the aggressive Eucalyptus foliar pathogen Teratosphaeria destructans.</title>
        <authorList>
            <person name="Havenga M."/>
            <person name="Wingfield B.D."/>
            <person name="Wingfield M.J."/>
            <person name="Dreyer L.L."/>
            <person name="Roets F."/>
            <person name="Aylward J."/>
        </authorList>
    </citation>
    <scope>NUCLEOTIDE SEQUENCE [LARGE SCALE GENOMIC DNA]</scope>
    <source>
        <strain evidence="2">CMW44962</strain>
    </source>
</reference>
<organism evidence="2 3">
    <name type="scientific">Teratosphaeria destructans</name>
    <dbReference type="NCBI Taxonomy" id="418781"/>
    <lineage>
        <taxon>Eukaryota</taxon>
        <taxon>Fungi</taxon>
        <taxon>Dikarya</taxon>
        <taxon>Ascomycota</taxon>
        <taxon>Pezizomycotina</taxon>
        <taxon>Dothideomycetes</taxon>
        <taxon>Dothideomycetidae</taxon>
        <taxon>Mycosphaerellales</taxon>
        <taxon>Teratosphaeriaceae</taxon>
        <taxon>Teratosphaeria</taxon>
    </lineage>
</organism>
<dbReference type="Proteomes" id="UP001138500">
    <property type="component" value="Unassembled WGS sequence"/>
</dbReference>
<feature type="region of interest" description="Disordered" evidence="1">
    <location>
        <begin position="46"/>
        <end position="70"/>
    </location>
</feature>